<dbReference type="EMBL" id="PQWO01000015">
    <property type="protein sequence ID" value="PZD71661.1"/>
    <property type="molecule type" value="Genomic_DNA"/>
</dbReference>
<dbReference type="InterPro" id="IPR026461">
    <property type="entry name" value="Trfase_2_rSAM/seldom_assoc"/>
</dbReference>
<dbReference type="Proteomes" id="UP000248857">
    <property type="component" value="Unassembled WGS sequence"/>
</dbReference>
<evidence type="ECO:0000256" key="1">
    <source>
        <dbReference type="ARBA" id="ARBA00004236"/>
    </source>
</evidence>
<evidence type="ECO:0000313" key="12">
    <source>
        <dbReference type="Proteomes" id="UP000248857"/>
    </source>
</evidence>
<dbReference type="CDD" id="cd02522">
    <property type="entry name" value="GT_2_like_a"/>
    <property type="match status" value="1"/>
</dbReference>
<keyword evidence="5" id="KW-0472">Membrane</keyword>
<dbReference type="AlphaFoldDB" id="A0A2W1JR97"/>
<dbReference type="PANTHER" id="PTHR43646:SF2">
    <property type="entry name" value="GLYCOSYLTRANSFERASE 2-LIKE DOMAIN-CONTAINING PROTEIN"/>
    <property type="match status" value="1"/>
</dbReference>
<dbReference type="Gene3D" id="3.90.550.10">
    <property type="entry name" value="Spore Coat Polysaccharide Biosynthesis Protein SpsA, Chain A"/>
    <property type="match status" value="1"/>
</dbReference>
<evidence type="ECO:0000256" key="3">
    <source>
        <dbReference type="ARBA" id="ARBA00022676"/>
    </source>
</evidence>
<dbReference type="OrthoDB" id="9810303at2"/>
<dbReference type="InterPro" id="IPR029044">
    <property type="entry name" value="Nucleotide-diphossugar_trans"/>
</dbReference>
<dbReference type="InterPro" id="IPR001173">
    <property type="entry name" value="Glyco_trans_2-like"/>
</dbReference>
<evidence type="ECO:0000259" key="10">
    <source>
        <dbReference type="Pfam" id="PF00535"/>
    </source>
</evidence>
<protein>
    <recommendedName>
        <fullName evidence="9">4,4'-diaponeurosporenoate glycosyltransferase</fullName>
    </recommendedName>
</protein>
<evidence type="ECO:0000256" key="2">
    <source>
        <dbReference type="ARBA" id="ARBA00022475"/>
    </source>
</evidence>
<evidence type="ECO:0000256" key="6">
    <source>
        <dbReference type="ARBA" id="ARBA00037281"/>
    </source>
</evidence>
<keyword evidence="12" id="KW-1185">Reference proteome</keyword>
<dbReference type="SUPFAM" id="SSF53448">
    <property type="entry name" value="Nucleotide-diphospho-sugar transferases"/>
    <property type="match status" value="1"/>
</dbReference>
<comment type="similarity">
    <text evidence="8">Belongs to the glycosyltransferase 2 family. CrtQ subfamily.</text>
</comment>
<proteinExistence type="inferred from homology"/>
<dbReference type="GO" id="GO:0016757">
    <property type="term" value="F:glycosyltransferase activity"/>
    <property type="evidence" value="ECO:0007669"/>
    <property type="project" value="UniProtKB-KW"/>
</dbReference>
<comment type="caution">
    <text evidence="11">The sequence shown here is derived from an EMBL/GenBank/DDBJ whole genome shotgun (WGS) entry which is preliminary data.</text>
</comment>
<organism evidence="11 12">
    <name type="scientific">Acaryochloris thomasi RCC1774</name>
    <dbReference type="NCBI Taxonomy" id="1764569"/>
    <lineage>
        <taxon>Bacteria</taxon>
        <taxon>Bacillati</taxon>
        <taxon>Cyanobacteriota</taxon>
        <taxon>Cyanophyceae</taxon>
        <taxon>Acaryochloridales</taxon>
        <taxon>Acaryochloridaceae</taxon>
        <taxon>Acaryochloris</taxon>
        <taxon>Acaryochloris thomasi</taxon>
    </lineage>
</organism>
<dbReference type="GO" id="GO:0005886">
    <property type="term" value="C:plasma membrane"/>
    <property type="evidence" value="ECO:0007669"/>
    <property type="project" value="UniProtKB-SubCell"/>
</dbReference>
<gene>
    <name evidence="11" type="ORF">C1752_05006</name>
</gene>
<dbReference type="RefSeq" id="WP_110987814.1">
    <property type="nucleotide sequence ID" value="NZ_CAWNWM010000015.1"/>
</dbReference>
<evidence type="ECO:0000256" key="9">
    <source>
        <dbReference type="ARBA" id="ARBA00040345"/>
    </source>
</evidence>
<evidence type="ECO:0000313" key="11">
    <source>
        <dbReference type="EMBL" id="PZD71661.1"/>
    </source>
</evidence>
<keyword evidence="4" id="KW-0808">Transferase</keyword>
<sequence length="245" mass="27244">MTSSSVVAPDISVIVPVLHEGVTIARTLEQIAAIAGSIAYEVIVVDGDPQGSTLQYLPQGTVGVVAKAGRGHQMNAGAECAQGRILLFLHADTRLPSQALQKIVYTIEKTKAVAGAFDFSIDSPRWILGWISRGASLRTRLTRLPYGDQAIFIARTTFHALGGYPDFPILEDVDLMRRLKRQRLPIALICDRVSVSARRWEQEGILFCTLRNWILLSLYYLGVSPHHLARWYRPLSPLQKTEQRI</sequence>
<reference evidence="11 12" key="1">
    <citation type="journal article" date="2018" name="Sci. Rep.">
        <title>A novel species of the marine cyanobacterium Acaryochloris with a unique pigment content and lifestyle.</title>
        <authorList>
            <person name="Partensky F."/>
            <person name="Six C."/>
            <person name="Ratin M."/>
            <person name="Garczarek L."/>
            <person name="Vaulot D."/>
            <person name="Probert I."/>
            <person name="Calteau A."/>
            <person name="Gourvil P."/>
            <person name="Marie D."/>
            <person name="Grebert T."/>
            <person name="Bouchier C."/>
            <person name="Le Panse S."/>
            <person name="Gachenot M."/>
            <person name="Rodriguez F."/>
            <person name="Garrido J.L."/>
        </authorList>
    </citation>
    <scope>NUCLEOTIDE SEQUENCE [LARGE SCALE GENOMIC DNA]</scope>
    <source>
        <strain evidence="11 12">RCC1774</strain>
    </source>
</reference>
<keyword evidence="3" id="KW-0328">Glycosyltransferase</keyword>
<dbReference type="Pfam" id="PF00535">
    <property type="entry name" value="Glycos_transf_2"/>
    <property type="match status" value="1"/>
</dbReference>
<feature type="domain" description="Glycosyltransferase 2-like" evidence="10">
    <location>
        <begin position="12"/>
        <end position="125"/>
    </location>
</feature>
<dbReference type="NCBIfam" id="TIGR04283">
    <property type="entry name" value="glyco_like_mftF"/>
    <property type="match status" value="1"/>
</dbReference>
<evidence type="ECO:0000256" key="8">
    <source>
        <dbReference type="ARBA" id="ARBA00038120"/>
    </source>
</evidence>
<evidence type="ECO:0000256" key="7">
    <source>
        <dbReference type="ARBA" id="ARBA00037904"/>
    </source>
</evidence>
<accession>A0A2W1JR97</accession>
<name>A0A2W1JR97_9CYAN</name>
<comment type="pathway">
    <text evidence="7">Carotenoid biosynthesis; staphyloxanthin biosynthesis; staphyloxanthin from farnesyl diphosphate: step 4/5.</text>
</comment>
<comment type="function">
    <text evidence="6">Catalyzes the glycosylation of 4,4'-diaponeurosporenoate, i.e. the esterification of glucose at the C1'' position with the carboxyl group of 4,4'-diaponeurosporenic acid, to form glycosyl-4,4'-diaponeurosporenoate. This is a step in the biosynthesis of staphyloxanthin, an orange pigment present in most staphylococci strains.</text>
</comment>
<evidence type="ECO:0000256" key="4">
    <source>
        <dbReference type="ARBA" id="ARBA00022679"/>
    </source>
</evidence>
<dbReference type="PANTHER" id="PTHR43646">
    <property type="entry name" value="GLYCOSYLTRANSFERASE"/>
    <property type="match status" value="1"/>
</dbReference>
<keyword evidence="2" id="KW-1003">Cell membrane</keyword>
<evidence type="ECO:0000256" key="5">
    <source>
        <dbReference type="ARBA" id="ARBA00023136"/>
    </source>
</evidence>
<comment type="subcellular location">
    <subcellularLocation>
        <location evidence="1">Cell membrane</location>
    </subcellularLocation>
</comment>